<dbReference type="InterPro" id="IPR011333">
    <property type="entry name" value="SKP1/BTB/POZ_sf"/>
</dbReference>
<proteinExistence type="predicted"/>
<evidence type="ECO:0000313" key="3">
    <source>
        <dbReference type="EMBL" id="CAJ1965193.1"/>
    </source>
</evidence>
<feature type="region of interest" description="Disordered" evidence="1">
    <location>
        <begin position="1"/>
        <end position="37"/>
    </location>
</feature>
<feature type="compositionally biased region" description="Gly residues" evidence="1">
    <location>
        <begin position="439"/>
        <end position="459"/>
    </location>
</feature>
<dbReference type="Pfam" id="PF00651">
    <property type="entry name" value="BTB"/>
    <property type="match status" value="1"/>
</dbReference>
<accession>A0AAD2G6Z9</accession>
<evidence type="ECO:0000256" key="1">
    <source>
        <dbReference type="SAM" id="MobiDB-lite"/>
    </source>
</evidence>
<dbReference type="Gene3D" id="3.30.710.10">
    <property type="entry name" value="Potassium Channel Kv1.1, Chain A"/>
    <property type="match status" value="1"/>
</dbReference>
<sequence>MPTRKADEITGNSPGGSDNKNNIHNHKDDENTPVAKKLKSSPTDMIIKLGAEKYEYHCHSIHMAMQSDFIDAALASPMRESVTKVIELPDVTPKIWGLMMKIIDSPHVANFLGTTMGDVLLAAEKFDQYQFINGLACCAKQVSLGFHQLNKMFHTDRLKAELKINSAIRHAIQCDKMQLKQSMPSVVAFFRLALAMPKEGKSYSGGLSFKEEQLKLLAPLIAKEKLVGDRWTEEEILCPLFPKHYLATLMKVYEDKTFGPMHQRKPMKQATLWLKKVTKTKKYKISVLRNTNQSSATPSFIGSPQPHSSIEWGNDELPNAMIGLKKLSNGGNWVIATARTVVGENGHHPHSQVLWRCPMSTNFVNFPPTKGWVKVDEDAPKGSLRIELGETDSDRHSSSPSAVMARHRRRVHVAAAAAPPPPPAARNDDNNNNNNAAGAGAGGDNAPAQGGGGPLNVIE</sequence>
<protein>
    <recommendedName>
        <fullName evidence="2">BTB domain-containing protein</fullName>
    </recommendedName>
</protein>
<dbReference type="AlphaFoldDB" id="A0AAD2G6Z9"/>
<keyword evidence="4" id="KW-1185">Reference proteome</keyword>
<gene>
    <name evidence="3" type="ORF">CYCCA115_LOCUS20994</name>
</gene>
<evidence type="ECO:0000313" key="4">
    <source>
        <dbReference type="Proteomes" id="UP001295423"/>
    </source>
</evidence>
<dbReference type="EMBL" id="CAKOGP040002202">
    <property type="protein sequence ID" value="CAJ1965193.1"/>
    <property type="molecule type" value="Genomic_DNA"/>
</dbReference>
<feature type="region of interest" description="Disordered" evidence="1">
    <location>
        <begin position="386"/>
        <end position="459"/>
    </location>
</feature>
<name>A0AAD2G6Z9_9STRA</name>
<feature type="domain" description="BTB" evidence="2">
    <location>
        <begin position="40"/>
        <end position="130"/>
    </location>
</feature>
<comment type="caution">
    <text evidence="3">The sequence shown here is derived from an EMBL/GenBank/DDBJ whole genome shotgun (WGS) entry which is preliminary data.</text>
</comment>
<dbReference type="SUPFAM" id="SSF54695">
    <property type="entry name" value="POZ domain"/>
    <property type="match status" value="1"/>
</dbReference>
<dbReference type="CDD" id="cd18186">
    <property type="entry name" value="BTB_POZ_ZBTB_KLHL-like"/>
    <property type="match status" value="1"/>
</dbReference>
<dbReference type="InterPro" id="IPR000210">
    <property type="entry name" value="BTB/POZ_dom"/>
</dbReference>
<organism evidence="3 4">
    <name type="scientific">Cylindrotheca closterium</name>
    <dbReference type="NCBI Taxonomy" id="2856"/>
    <lineage>
        <taxon>Eukaryota</taxon>
        <taxon>Sar</taxon>
        <taxon>Stramenopiles</taxon>
        <taxon>Ochrophyta</taxon>
        <taxon>Bacillariophyta</taxon>
        <taxon>Bacillariophyceae</taxon>
        <taxon>Bacillariophycidae</taxon>
        <taxon>Bacillariales</taxon>
        <taxon>Bacillariaceae</taxon>
        <taxon>Cylindrotheca</taxon>
    </lineage>
</organism>
<dbReference type="Proteomes" id="UP001295423">
    <property type="component" value="Unassembled WGS sequence"/>
</dbReference>
<reference evidence="3" key="1">
    <citation type="submission" date="2023-08" db="EMBL/GenBank/DDBJ databases">
        <authorList>
            <person name="Audoor S."/>
            <person name="Bilcke G."/>
        </authorList>
    </citation>
    <scope>NUCLEOTIDE SEQUENCE</scope>
</reference>
<evidence type="ECO:0000259" key="2">
    <source>
        <dbReference type="Pfam" id="PF00651"/>
    </source>
</evidence>